<accession>A0A0N5A6U6</accession>
<feature type="compositionally biased region" description="Basic and acidic residues" evidence="1">
    <location>
        <begin position="204"/>
        <end position="221"/>
    </location>
</feature>
<feature type="region of interest" description="Disordered" evidence="1">
    <location>
        <begin position="70"/>
        <end position="95"/>
    </location>
</feature>
<feature type="region of interest" description="Disordered" evidence="1">
    <location>
        <begin position="107"/>
        <end position="130"/>
    </location>
</feature>
<organism evidence="2 3">
    <name type="scientific">Parastrongyloides trichosuri</name>
    <name type="common">Possum-specific nematode worm</name>
    <dbReference type="NCBI Taxonomy" id="131310"/>
    <lineage>
        <taxon>Eukaryota</taxon>
        <taxon>Metazoa</taxon>
        <taxon>Ecdysozoa</taxon>
        <taxon>Nematoda</taxon>
        <taxon>Chromadorea</taxon>
        <taxon>Rhabditida</taxon>
        <taxon>Tylenchina</taxon>
        <taxon>Panagrolaimomorpha</taxon>
        <taxon>Strongyloidoidea</taxon>
        <taxon>Strongyloididae</taxon>
        <taxon>Parastrongyloides</taxon>
    </lineage>
</organism>
<feature type="compositionally biased region" description="Basic and acidic residues" evidence="1">
    <location>
        <begin position="107"/>
        <end position="125"/>
    </location>
</feature>
<feature type="region of interest" description="Disordered" evidence="1">
    <location>
        <begin position="197"/>
        <end position="289"/>
    </location>
</feature>
<proteinExistence type="predicted"/>
<evidence type="ECO:0000313" key="3">
    <source>
        <dbReference type="WBParaSite" id="PTRK_0001774200.1"/>
    </source>
</evidence>
<evidence type="ECO:0000256" key="1">
    <source>
        <dbReference type="SAM" id="MobiDB-lite"/>
    </source>
</evidence>
<feature type="compositionally biased region" description="Basic and acidic residues" evidence="1">
    <location>
        <begin position="70"/>
        <end position="83"/>
    </location>
</feature>
<dbReference type="AlphaFoldDB" id="A0A0N5A6U6"/>
<feature type="compositionally biased region" description="Basic and acidic residues" evidence="1">
    <location>
        <begin position="267"/>
        <end position="277"/>
    </location>
</feature>
<name>A0A0N5A6U6_PARTI</name>
<sequence length="289" mass="32282">MLSPADGCAIGGRQGLNAWPGVVEDGVGIEAQPDGADDQRHEDQQLALVDVRDGLQRRIGDLAVHDVAEQRQRVDRREDHARGGDQGGPRRGLIGARHGQHFADEARGARQADVGHGEHQEDGRIPRHPRRQAAVEGDLTRMHPVIDHADAQEERARDQAVAQHLEDGALHPSVVAGEDAQGDEAHVRDRRIGDQLLHVGLTEGDQRRVDDGDHRQGEHQRREHLRRQREHRDVEQDEAVAAHLQQDGSQDDRTGGRRFHVGVRQPGVDREHRQLDREGDEEAQPQDRL</sequence>
<reference evidence="3" key="1">
    <citation type="submission" date="2017-02" db="UniProtKB">
        <authorList>
            <consortium name="WormBaseParasite"/>
        </authorList>
    </citation>
    <scope>IDENTIFICATION</scope>
</reference>
<evidence type="ECO:0000313" key="2">
    <source>
        <dbReference type="Proteomes" id="UP000038045"/>
    </source>
</evidence>
<protein>
    <submittedName>
        <fullName evidence="3">LigA</fullName>
    </submittedName>
</protein>
<keyword evidence="2" id="KW-1185">Reference proteome</keyword>
<dbReference type="WBParaSite" id="PTRK_0001774200.1">
    <property type="protein sequence ID" value="PTRK_0001774200.1"/>
    <property type="gene ID" value="PTRK_0001774200"/>
</dbReference>
<dbReference type="Proteomes" id="UP000038045">
    <property type="component" value="Unplaced"/>
</dbReference>
<feature type="compositionally biased region" description="Acidic residues" evidence="1">
    <location>
        <begin position="278"/>
        <end position="289"/>
    </location>
</feature>